<dbReference type="EnsemblPlants" id="PGSC0003DMT400002723">
    <property type="protein sequence ID" value="PGSC0003DMT400002723"/>
    <property type="gene ID" value="PGSC0003DMG400001049"/>
</dbReference>
<dbReference type="HOGENOM" id="CLU_2150402_0_0_1"/>
<proteinExistence type="predicted"/>
<feature type="region of interest" description="Disordered" evidence="1">
    <location>
        <begin position="82"/>
        <end position="112"/>
    </location>
</feature>
<dbReference type="InParanoid" id="M0ZKI8"/>
<feature type="compositionally biased region" description="Polar residues" evidence="1">
    <location>
        <begin position="100"/>
        <end position="112"/>
    </location>
</feature>
<reference evidence="2" key="2">
    <citation type="submission" date="2015-06" db="UniProtKB">
        <authorList>
            <consortium name="EnsemblPlants"/>
        </authorList>
    </citation>
    <scope>IDENTIFICATION</scope>
    <source>
        <strain evidence="2">DM1-3 516 R44</strain>
    </source>
</reference>
<evidence type="ECO:0000256" key="1">
    <source>
        <dbReference type="SAM" id="MobiDB-lite"/>
    </source>
</evidence>
<feature type="compositionally biased region" description="Basic and acidic residues" evidence="1">
    <location>
        <begin position="82"/>
        <end position="93"/>
    </location>
</feature>
<dbReference type="Gramene" id="PGSC0003DMT400002723">
    <property type="protein sequence ID" value="PGSC0003DMT400002723"/>
    <property type="gene ID" value="PGSC0003DMG400001049"/>
</dbReference>
<reference evidence="3" key="1">
    <citation type="journal article" date="2011" name="Nature">
        <title>Genome sequence and analysis of the tuber crop potato.</title>
        <authorList>
            <consortium name="The Potato Genome Sequencing Consortium"/>
        </authorList>
    </citation>
    <scope>NUCLEOTIDE SEQUENCE [LARGE SCALE GENOMIC DNA]</scope>
    <source>
        <strain evidence="3">cv. DM1-3 516 R44</strain>
    </source>
</reference>
<keyword evidence="3" id="KW-1185">Reference proteome</keyword>
<name>M0ZKI8_SOLTU</name>
<dbReference type="AlphaFoldDB" id="M0ZKI8"/>
<evidence type="ECO:0000313" key="3">
    <source>
        <dbReference type="Proteomes" id="UP000011115"/>
    </source>
</evidence>
<dbReference type="PaxDb" id="4113-PGSC0003DMT400002723"/>
<accession>M0ZKI8</accession>
<evidence type="ECO:0000313" key="2">
    <source>
        <dbReference type="EnsemblPlants" id="PGSC0003DMT400002723"/>
    </source>
</evidence>
<sequence>MDKTEDLALEDRIRYRKNKFSSVQVGKIKTDNTKDKKNELKTTRGLDSFIQHNGKRMKNRTSNTKCFYRFITNRNKIKQKEHFETNYDTAEKTKKPRTIATKNQPSTQTKLN</sequence>
<organism evidence="2 3">
    <name type="scientific">Solanum tuberosum</name>
    <name type="common">Potato</name>
    <dbReference type="NCBI Taxonomy" id="4113"/>
    <lineage>
        <taxon>Eukaryota</taxon>
        <taxon>Viridiplantae</taxon>
        <taxon>Streptophyta</taxon>
        <taxon>Embryophyta</taxon>
        <taxon>Tracheophyta</taxon>
        <taxon>Spermatophyta</taxon>
        <taxon>Magnoliopsida</taxon>
        <taxon>eudicotyledons</taxon>
        <taxon>Gunneridae</taxon>
        <taxon>Pentapetalae</taxon>
        <taxon>asterids</taxon>
        <taxon>lamiids</taxon>
        <taxon>Solanales</taxon>
        <taxon>Solanaceae</taxon>
        <taxon>Solanoideae</taxon>
        <taxon>Solaneae</taxon>
        <taxon>Solanum</taxon>
    </lineage>
</organism>
<dbReference type="Proteomes" id="UP000011115">
    <property type="component" value="Unassembled WGS sequence"/>
</dbReference>
<protein>
    <submittedName>
        <fullName evidence="2">Uncharacterized protein</fullName>
    </submittedName>
</protein>